<evidence type="ECO:0000313" key="1">
    <source>
        <dbReference type="EMBL" id="MBS9720174.1"/>
    </source>
</evidence>
<sequence length="113" mass="12397">MSKIVPLSRCYTVGSAVFDTLTIREPKLSDYRQIGRVAELQRGVIVIFPEAIWAYSERLLQDLPPGALSELDLDDAMAVEDAILDFFSEARARLNKRASSSSDSAGDQAMSTA</sequence>
<accession>A0ABS5RSZ8</accession>
<gene>
    <name evidence="1" type="ORF">JYU29_05670</name>
</gene>
<name>A0ABS5RSZ8_9HYPH</name>
<dbReference type="Proteomes" id="UP001297272">
    <property type="component" value="Unassembled WGS sequence"/>
</dbReference>
<protein>
    <submittedName>
        <fullName evidence="1">Phage tail assembly protein</fullName>
    </submittedName>
</protein>
<dbReference type="EMBL" id="JAFMNX010000001">
    <property type="protein sequence ID" value="MBS9720174.1"/>
    <property type="molecule type" value="Genomic_DNA"/>
</dbReference>
<reference evidence="1 2" key="1">
    <citation type="submission" date="2021-03" db="EMBL/GenBank/DDBJ databases">
        <title>Tianweitania aestuarii sp. nov., isolated from a tidal flat.</title>
        <authorList>
            <person name="Park S."/>
            <person name="Yoon J.-H."/>
        </authorList>
    </citation>
    <scope>NUCLEOTIDE SEQUENCE [LARGE SCALE GENOMIC DNA]</scope>
    <source>
        <strain evidence="1 2">BSSL-BM11</strain>
    </source>
</reference>
<organism evidence="1 2">
    <name type="scientific">Tianweitania aestuarii</name>
    <dbReference type="NCBI Taxonomy" id="2814886"/>
    <lineage>
        <taxon>Bacteria</taxon>
        <taxon>Pseudomonadati</taxon>
        <taxon>Pseudomonadota</taxon>
        <taxon>Alphaproteobacteria</taxon>
        <taxon>Hyphomicrobiales</taxon>
        <taxon>Phyllobacteriaceae</taxon>
        <taxon>Tianweitania</taxon>
    </lineage>
</organism>
<evidence type="ECO:0000313" key="2">
    <source>
        <dbReference type="Proteomes" id="UP001297272"/>
    </source>
</evidence>
<comment type="caution">
    <text evidence="1">The sequence shown here is derived from an EMBL/GenBank/DDBJ whole genome shotgun (WGS) entry which is preliminary data.</text>
</comment>
<dbReference type="RefSeq" id="WP_213983729.1">
    <property type="nucleotide sequence ID" value="NZ_JAFMNX010000001.1"/>
</dbReference>
<keyword evidence="2" id="KW-1185">Reference proteome</keyword>
<proteinExistence type="predicted"/>